<feature type="region of interest" description="Disordered" evidence="1">
    <location>
        <begin position="81"/>
        <end position="101"/>
    </location>
</feature>
<evidence type="ECO:0000313" key="3">
    <source>
        <dbReference type="EMBL" id="DAZ94700.1"/>
    </source>
</evidence>
<dbReference type="EMBL" id="DAKRPA010000237">
    <property type="protein sequence ID" value="DAZ94700.1"/>
    <property type="molecule type" value="Genomic_DNA"/>
</dbReference>
<keyword evidence="4" id="KW-1185">Reference proteome</keyword>
<organism evidence="3 4">
    <name type="scientific">Lagenidium giganteum</name>
    <dbReference type="NCBI Taxonomy" id="4803"/>
    <lineage>
        <taxon>Eukaryota</taxon>
        <taxon>Sar</taxon>
        <taxon>Stramenopiles</taxon>
        <taxon>Oomycota</taxon>
        <taxon>Peronosporomycetes</taxon>
        <taxon>Pythiales</taxon>
        <taxon>Pythiaceae</taxon>
    </lineage>
</organism>
<keyword evidence="2" id="KW-0732">Signal</keyword>
<protein>
    <recommendedName>
        <fullName evidence="5">ER membrane protein complex subunit 1</fullName>
    </recommendedName>
</protein>
<feature type="signal peptide" evidence="2">
    <location>
        <begin position="1"/>
        <end position="17"/>
    </location>
</feature>
<gene>
    <name evidence="3" type="ORF">N0F65_000015</name>
</gene>
<evidence type="ECO:0000256" key="1">
    <source>
        <dbReference type="SAM" id="MobiDB-lite"/>
    </source>
</evidence>
<name>A0AAV2YI99_9STRA</name>
<evidence type="ECO:0000313" key="4">
    <source>
        <dbReference type="Proteomes" id="UP001146120"/>
    </source>
</evidence>
<evidence type="ECO:0008006" key="5">
    <source>
        <dbReference type="Google" id="ProtNLM"/>
    </source>
</evidence>
<dbReference type="AlphaFoldDB" id="A0AAV2YI99"/>
<proteinExistence type="predicted"/>
<reference evidence="3" key="2">
    <citation type="journal article" date="2023" name="Microbiol Resour">
        <title>Decontamination and Annotation of the Draft Genome Sequence of the Oomycete Lagenidium giganteum ARSEF 373.</title>
        <authorList>
            <person name="Morgan W.R."/>
            <person name="Tartar A."/>
        </authorList>
    </citation>
    <scope>NUCLEOTIDE SEQUENCE</scope>
    <source>
        <strain evidence="3">ARSEF 373</strain>
    </source>
</reference>
<dbReference type="Proteomes" id="UP001146120">
    <property type="component" value="Unassembled WGS sequence"/>
</dbReference>
<comment type="caution">
    <text evidence="3">The sequence shown here is derived from an EMBL/GenBank/DDBJ whole genome shotgun (WGS) entry which is preliminary data.</text>
</comment>
<dbReference type="SUPFAM" id="SSF50998">
    <property type="entry name" value="Quinoprotein alcohol dehydrogenase-like"/>
    <property type="match status" value="1"/>
</dbReference>
<evidence type="ECO:0000256" key="2">
    <source>
        <dbReference type="SAM" id="SignalP"/>
    </source>
</evidence>
<sequence>MIASALVWVLITGHVQATGLGESNNIVPTGHVKDPASEWLVAGAVEAEIQALEEHQALLRRKAAVLAQYADILRSQLGQDAGNVSRDSYPTPAPPARSRPKLIPNTRSQALTDWFAFHGSWNFGEHSIDNYVVDMLSVKPFGTIVAKKNANHFRYAGGSTLSFAQLVYRLNKRTGLLEFYHPATHALLWQFNVQLTDIVDMVISADRTVVMAFVTKTGEVAWYKLRVQLGRRTIVGEVRRYRQTDRAECTFAVPHARGGLLPGDTVCAMDTGPLTEWQRVRTNTAAPQGQHMHMDFDLIALQPIPRRGLVSQGGAGPLAKIAVLQHHQVIRVVVADSYGMVSIYDGSSGDLINVSDFAFGQIQQMEPLTLGLLALVVRNSVYFMQALEARTLPVACQGSAVAITRVARDSWRNNQLYAGTADGRVFVFHLQRHATTRRRADGEYEEVGEARTECILTTQLTPQMHVPARPPMAIESMRTLPGYLLVATKATIQLFDTSAANAQQPLLLAAKSIAFTAMALRQNESAHDRFVSLNVARDLSANQFALITLVHTSTDGLRWDFYDSLLSPPYSSFDVGWIRAPLMLLCAVGVMYWQQRNQQRGAAASAMDDITSMQHLRAALGRRDPMPRGDWSKEM</sequence>
<dbReference type="InterPro" id="IPR011047">
    <property type="entry name" value="Quinoprotein_ADH-like_sf"/>
</dbReference>
<accession>A0AAV2YI99</accession>
<reference evidence="3" key="1">
    <citation type="submission" date="2022-11" db="EMBL/GenBank/DDBJ databases">
        <authorList>
            <person name="Morgan W.R."/>
            <person name="Tartar A."/>
        </authorList>
    </citation>
    <scope>NUCLEOTIDE SEQUENCE</scope>
    <source>
        <strain evidence="3">ARSEF 373</strain>
    </source>
</reference>
<feature type="chain" id="PRO_5043864548" description="ER membrane protein complex subunit 1" evidence="2">
    <location>
        <begin position="18"/>
        <end position="635"/>
    </location>
</feature>